<proteinExistence type="inferred from homology"/>
<evidence type="ECO:0000256" key="1">
    <source>
        <dbReference type="ARBA" id="ARBA00005466"/>
    </source>
</evidence>
<dbReference type="Proteomes" id="UP000326757">
    <property type="component" value="Unassembled WGS sequence"/>
</dbReference>
<dbReference type="PANTHER" id="PTHR42973">
    <property type="entry name" value="BINDING OXIDOREDUCTASE, PUTATIVE (AFU_ORTHOLOGUE AFUA_1G17690)-RELATED"/>
    <property type="match status" value="1"/>
</dbReference>
<evidence type="ECO:0000313" key="5">
    <source>
        <dbReference type="EMBL" id="KAB8291558.1"/>
    </source>
</evidence>
<dbReference type="AlphaFoldDB" id="A0A5N6JRQ4"/>
<accession>A0A5N6JRQ4</accession>
<sequence length="135" mass="14467">MRLFRSSPKSLAQSDPLEPTAISKKLSEALPNSVFLPNDAAAFSQSTGSYWAKQECEVAPACVVRPRNDEEISTAVKILKNGHDESSTKSNSGEANFEHLFAVRSGGHSCVANAATIEGGVLIDLRPFNEVNTFG</sequence>
<dbReference type="SUPFAM" id="SSF56176">
    <property type="entry name" value="FAD-binding/transporter-associated domain-like"/>
    <property type="match status" value="1"/>
</dbReference>
<evidence type="ECO:0000256" key="2">
    <source>
        <dbReference type="ARBA" id="ARBA00022630"/>
    </source>
</evidence>
<comment type="caution">
    <text evidence="5">The sequence shown here is derived from an EMBL/GenBank/DDBJ whole genome shotgun (WGS) entry which is preliminary data.</text>
</comment>
<dbReference type="InterPro" id="IPR050416">
    <property type="entry name" value="FAD-linked_Oxidoreductase"/>
</dbReference>
<dbReference type="PANTHER" id="PTHR42973:SF4">
    <property type="entry name" value="FAD BINDING DOMAIN PROTEIN"/>
    <property type="match status" value="1"/>
</dbReference>
<keyword evidence="4" id="KW-0560">Oxidoreductase</keyword>
<gene>
    <name evidence="5" type="ORF">EYC80_006359</name>
</gene>
<dbReference type="GO" id="GO:0016491">
    <property type="term" value="F:oxidoreductase activity"/>
    <property type="evidence" value="ECO:0007669"/>
    <property type="project" value="UniProtKB-KW"/>
</dbReference>
<protein>
    <submittedName>
        <fullName evidence="5">Uncharacterized protein</fullName>
    </submittedName>
</protein>
<dbReference type="OrthoDB" id="2151789at2759"/>
<organism evidence="5 6">
    <name type="scientific">Monilinia laxa</name>
    <name type="common">Brown rot fungus</name>
    <name type="synonym">Sclerotinia laxa</name>
    <dbReference type="NCBI Taxonomy" id="61186"/>
    <lineage>
        <taxon>Eukaryota</taxon>
        <taxon>Fungi</taxon>
        <taxon>Dikarya</taxon>
        <taxon>Ascomycota</taxon>
        <taxon>Pezizomycotina</taxon>
        <taxon>Leotiomycetes</taxon>
        <taxon>Helotiales</taxon>
        <taxon>Sclerotiniaceae</taxon>
        <taxon>Monilinia</taxon>
    </lineage>
</organism>
<dbReference type="Gene3D" id="3.30.465.10">
    <property type="match status" value="1"/>
</dbReference>
<keyword evidence="6" id="KW-1185">Reference proteome</keyword>
<dbReference type="GO" id="GO:0050660">
    <property type="term" value="F:flavin adenine dinucleotide binding"/>
    <property type="evidence" value="ECO:0007669"/>
    <property type="project" value="InterPro"/>
</dbReference>
<comment type="similarity">
    <text evidence="1">Belongs to the oxygen-dependent FAD-linked oxidoreductase family.</text>
</comment>
<name>A0A5N6JRQ4_MONLA</name>
<dbReference type="EMBL" id="VIGI01000014">
    <property type="protein sequence ID" value="KAB8291558.1"/>
    <property type="molecule type" value="Genomic_DNA"/>
</dbReference>
<reference evidence="5 6" key="1">
    <citation type="submission" date="2019-06" db="EMBL/GenBank/DDBJ databases">
        <title>Genome Sequence of the Brown Rot Fungal Pathogen Monilinia laxa.</title>
        <authorList>
            <person name="De Miccolis Angelini R.M."/>
            <person name="Landi L."/>
            <person name="Abate D."/>
            <person name="Pollastro S."/>
            <person name="Romanazzi G."/>
            <person name="Faretra F."/>
        </authorList>
    </citation>
    <scope>NUCLEOTIDE SEQUENCE [LARGE SCALE GENOMIC DNA]</scope>
    <source>
        <strain evidence="5 6">Mlax316</strain>
    </source>
</reference>
<keyword evidence="3" id="KW-0274">FAD</keyword>
<dbReference type="InterPro" id="IPR016169">
    <property type="entry name" value="FAD-bd_PCMH_sub2"/>
</dbReference>
<evidence type="ECO:0000256" key="4">
    <source>
        <dbReference type="ARBA" id="ARBA00023002"/>
    </source>
</evidence>
<evidence type="ECO:0000256" key="3">
    <source>
        <dbReference type="ARBA" id="ARBA00022827"/>
    </source>
</evidence>
<evidence type="ECO:0000313" key="6">
    <source>
        <dbReference type="Proteomes" id="UP000326757"/>
    </source>
</evidence>
<dbReference type="InterPro" id="IPR036318">
    <property type="entry name" value="FAD-bd_PCMH-like_sf"/>
</dbReference>
<keyword evidence="2" id="KW-0285">Flavoprotein</keyword>